<feature type="non-terminal residue" evidence="1">
    <location>
        <position position="1"/>
    </location>
</feature>
<sequence>ASYHNFLGTSLNSGDVGIYRCQLGFEITFTFPWVEAGVEHG</sequence>
<protein>
    <submittedName>
        <fullName evidence="1">Uncharacterized protein</fullName>
    </submittedName>
</protein>
<name>A0A0F9N2A3_9ZZZZ</name>
<organism evidence="1">
    <name type="scientific">marine sediment metagenome</name>
    <dbReference type="NCBI Taxonomy" id="412755"/>
    <lineage>
        <taxon>unclassified sequences</taxon>
        <taxon>metagenomes</taxon>
        <taxon>ecological metagenomes</taxon>
    </lineage>
</organism>
<comment type="caution">
    <text evidence="1">The sequence shown here is derived from an EMBL/GenBank/DDBJ whole genome shotgun (WGS) entry which is preliminary data.</text>
</comment>
<proteinExistence type="predicted"/>
<evidence type="ECO:0000313" key="1">
    <source>
        <dbReference type="EMBL" id="KKM82935.1"/>
    </source>
</evidence>
<gene>
    <name evidence="1" type="ORF">LCGC14_1314520</name>
</gene>
<dbReference type="AlphaFoldDB" id="A0A0F9N2A3"/>
<reference evidence="1" key="1">
    <citation type="journal article" date="2015" name="Nature">
        <title>Complex archaea that bridge the gap between prokaryotes and eukaryotes.</title>
        <authorList>
            <person name="Spang A."/>
            <person name="Saw J.H."/>
            <person name="Jorgensen S.L."/>
            <person name="Zaremba-Niedzwiedzka K."/>
            <person name="Martijn J."/>
            <person name="Lind A.E."/>
            <person name="van Eijk R."/>
            <person name="Schleper C."/>
            <person name="Guy L."/>
            <person name="Ettema T.J."/>
        </authorList>
    </citation>
    <scope>NUCLEOTIDE SEQUENCE</scope>
</reference>
<dbReference type="EMBL" id="LAZR01007790">
    <property type="protein sequence ID" value="KKM82935.1"/>
    <property type="molecule type" value="Genomic_DNA"/>
</dbReference>
<accession>A0A0F9N2A3</accession>